<dbReference type="Gene3D" id="1.10.3680.10">
    <property type="entry name" value="TerB-like"/>
    <property type="match status" value="1"/>
</dbReference>
<gene>
    <name evidence="1" type="ORF">WMO46_05235</name>
</gene>
<proteinExistence type="predicted"/>
<dbReference type="Proteomes" id="UP001460202">
    <property type="component" value="Unassembled WGS sequence"/>
</dbReference>
<accession>A0ABV1GVB1</accession>
<dbReference type="InterPro" id="IPR029024">
    <property type="entry name" value="TerB-like"/>
</dbReference>
<keyword evidence="2" id="KW-1185">Reference proteome</keyword>
<evidence type="ECO:0000313" key="2">
    <source>
        <dbReference type="Proteomes" id="UP001460202"/>
    </source>
</evidence>
<reference evidence="1 2" key="1">
    <citation type="submission" date="2024-03" db="EMBL/GenBank/DDBJ databases">
        <title>Human intestinal bacterial collection.</title>
        <authorList>
            <person name="Pauvert C."/>
            <person name="Hitch T.C.A."/>
            <person name="Clavel T."/>
        </authorList>
    </citation>
    <scope>NUCLEOTIDE SEQUENCE [LARGE SCALE GENOMIC DNA]</scope>
    <source>
        <strain evidence="1 2">CLA-KB-H122</strain>
    </source>
</reference>
<organism evidence="1 2">
    <name type="scientific">Alistipes intestinihominis</name>
    <dbReference type="NCBI Taxonomy" id="3133172"/>
    <lineage>
        <taxon>Bacteria</taxon>
        <taxon>Pseudomonadati</taxon>
        <taxon>Bacteroidota</taxon>
        <taxon>Bacteroidia</taxon>
        <taxon>Bacteroidales</taxon>
        <taxon>Rikenellaceae</taxon>
        <taxon>Alistipes</taxon>
    </lineage>
</organism>
<comment type="caution">
    <text evidence="1">The sequence shown here is derived from an EMBL/GenBank/DDBJ whole genome shotgun (WGS) entry which is preliminary data.</text>
</comment>
<sequence length="240" mass="27027">MGLKDLLNKSNSTSQENNELRCRLRDLLTLAAIDGEITDKESLFIFNLCRQDGIQVETISGNVMNAPDAYPNDFNLRGKHLTQMVALMMIDGECAESEIKYCKKIASKLGIEEQAISKLVAGIANGKNNLLNESERESAVISFLSNGGFEEFTKPQNNNEDTIRQKIRAGFDQNVKKMTTQSQYNDPLMLGLVVKSAIATFYQQMKNDSTLLSLCELYGLNYQSILKEECNYALHRYLKE</sequence>
<evidence type="ECO:0008006" key="3">
    <source>
        <dbReference type="Google" id="ProtNLM"/>
    </source>
</evidence>
<evidence type="ECO:0000313" key="1">
    <source>
        <dbReference type="EMBL" id="MEQ2544349.1"/>
    </source>
</evidence>
<dbReference type="RefSeq" id="WP_129649718.1">
    <property type="nucleotide sequence ID" value="NZ_JBBMFL010000004.1"/>
</dbReference>
<protein>
    <recommendedName>
        <fullName evidence="3">Co-chaperone DjlA N-terminal domain-containing protein</fullName>
    </recommendedName>
</protein>
<name>A0ABV1GVB1_9BACT</name>
<dbReference type="EMBL" id="JBBMFL010000004">
    <property type="protein sequence ID" value="MEQ2544349.1"/>
    <property type="molecule type" value="Genomic_DNA"/>
</dbReference>
<dbReference type="GeneID" id="78178310"/>
<dbReference type="SUPFAM" id="SSF158682">
    <property type="entry name" value="TerB-like"/>
    <property type="match status" value="1"/>
</dbReference>